<evidence type="ECO:0000256" key="9">
    <source>
        <dbReference type="ARBA" id="ARBA00023264"/>
    </source>
</evidence>
<evidence type="ECO:0000256" key="2">
    <source>
        <dbReference type="ARBA" id="ARBA00022516"/>
    </source>
</evidence>
<dbReference type="Pfam" id="PF02666">
    <property type="entry name" value="PS_Dcarbxylase"/>
    <property type="match status" value="1"/>
</dbReference>
<comment type="cofactor">
    <cofactor evidence="11">
        <name>pyruvate</name>
        <dbReference type="ChEBI" id="CHEBI:15361"/>
    </cofactor>
    <text evidence="11">Binds 1 pyruvoyl group covalently per subunit.</text>
</comment>
<reference evidence="13" key="1">
    <citation type="submission" date="2012-04" db="EMBL/GenBank/DDBJ databases">
        <title>Characterization of mineral phosphate solubilization trait from soil metagenome.</title>
        <authorList>
            <person name="Chhabra S."/>
            <person name="Brazil D."/>
            <person name="Morrissey J."/>
            <person name="Burke J."/>
            <person name="O'Gara F."/>
            <person name="Dowling D."/>
        </authorList>
    </citation>
    <scope>NUCLEOTIDE SEQUENCE</scope>
</reference>
<dbReference type="EC" id="4.1.1.65" evidence="11"/>
<feature type="modified residue" description="Pyruvic acid (Ser); by autocatalysis" evidence="11">
    <location>
        <position position="175"/>
    </location>
</feature>
<evidence type="ECO:0000256" key="4">
    <source>
        <dbReference type="ARBA" id="ARBA00023098"/>
    </source>
</evidence>
<feature type="chain" id="PRO_5023574031" description="Phosphatidylserine decarboxylase alpha chain" evidence="11">
    <location>
        <begin position="175"/>
        <end position="206"/>
    </location>
</feature>
<proteinExistence type="inferred from homology"/>
<dbReference type="InterPro" id="IPR003817">
    <property type="entry name" value="PS_Dcarbxylase"/>
</dbReference>
<evidence type="ECO:0000256" key="7">
    <source>
        <dbReference type="ARBA" id="ARBA00023209"/>
    </source>
</evidence>
<evidence type="ECO:0000256" key="3">
    <source>
        <dbReference type="ARBA" id="ARBA00022793"/>
    </source>
</evidence>
<name>I3VID2_9BACT</name>
<comment type="subcellular location">
    <subcellularLocation>
        <location evidence="11">Cell membrane</location>
        <topology evidence="11">Peripheral membrane protein</topology>
    </subcellularLocation>
</comment>
<dbReference type="InterPro" id="IPR033175">
    <property type="entry name" value="PSD-A"/>
</dbReference>
<dbReference type="NCBIfam" id="NF003685">
    <property type="entry name" value="PRK05305.2-5"/>
    <property type="match status" value="1"/>
</dbReference>
<keyword evidence="12" id="KW-0812">Transmembrane</keyword>
<keyword evidence="3 11" id="KW-0210">Decarboxylase</keyword>
<comment type="PTM">
    <text evidence="11">Is synthesized initially as an inactive proenzyme. Formation of the active enzyme involves a self-maturation process in which the active site pyruvoyl group is generated from an internal serine residue via an autocatalytic post-translational modification. Two non-identical subunits are generated from the proenzyme in this reaction, and the pyruvate is formed at the N-terminus of the alpha chain, which is derived from the carboxyl end of the proenzyme. The post-translation cleavage follows an unusual pathway, termed non-hydrolytic serinolysis, in which the side chain hydroxyl group of the serine supplies its oxygen atom to form the C-terminus of the beta chain, while the remainder of the serine residue undergoes an oxidative deamination to produce ammonia and the pyruvoyl prosthetic group on the alpha chain.</text>
</comment>
<gene>
    <name evidence="11" type="primary">psd</name>
</gene>
<comment type="pathway">
    <text evidence="11">Phospholipid metabolism; phosphatidylethanolamine biosynthesis; phosphatidylethanolamine from CDP-diacylglycerol: step 2/2.</text>
</comment>
<keyword evidence="9 11" id="KW-1208">Phospholipid metabolism</keyword>
<feature type="active site" description="Schiff-base intermediate with substrate; via pyruvic acid" evidence="11">
    <location>
        <position position="175"/>
    </location>
</feature>
<evidence type="ECO:0000256" key="8">
    <source>
        <dbReference type="ARBA" id="ARBA00023239"/>
    </source>
</evidence>
<dbReference type="GO" id="GO:0006646">
    <property type="term" value="P:phosphatidylethanolamine biosynthetic process"/>
    <property type="evidence" value="ECO:0007669"/>
    <property type="project" value="UniProtKB-UniRule"/>
</dbReference>
<evidence type="ECO:0000256" key="10">
    <source>
        <dbReference type="ARBA" id="ARBA00023317"/>
    </source>
</evidence>
<dbReference type="GO" id="GO:0005886">
    <property type="term" value="C:plasma membrane"/>
    <property type="evidence" value="ECO:0007669"/>
    <property type="project" value="UniProtKB-SubCell"/>
</dbReference>
<evidence type="ECO:0000313" key="13">
    <source>
        <dbReference type="EMBL" id="AFK79138.1"/>
    </source>
</evidence>
<evidence type="ECO:0000256" key="5">
    <source>
        <dbReference type="ARBA" id="ARBA00023136"/>
    </source>
</evidence>
<evidence type="ECO:0000256" key="12">
    <source>
        <dbReference type="SAM" id="Phobius"/>
    </source>
</evidence>
<evidence type="ECO:0000256" key="6">
    <source>
        <dbReference type="ARBA" id="ARBA00023145"/>
    </source>
</evidence>
<dbReference type="NCBIfam" id="NF003678">
    <property type="entry name" value="PRK05305.1-2"/>
    <property type="match status" value="1"/>
</dbReference>
<dbReference type="GO" id="GO:0004609">
    <property type="term" value="F:phosphatidylserine decarboxylase activity"/>
    <property type="evidence" value="ECO:0007669"/>
    <property type="project" value="UniProtKB-UniRule"/>
</dbReference>
<keyword evidence="12" id="KW-1133">Transmembrane helix</keyword>
<accession>I3VID2</accession>
<sequence length="206" mass="22605">MRIVRESIPYIVIPVALAIVLIAFGLWYVALFFIVIALFMAYFFRDPKRLPPDDPNVVVSPADGRVTKIKQLAPDDQNSATLISIFLSPLDVHINRSPVPGRITDVVYSPGKFLPATSERASLVNEQNALTIEGERVTVVCKQIAGILARRVVCWKKKGDNLSLGERFGMIKFSSRTDLVVPANVMVTVAEGARVRGGTTVIGRIS</sequence>
<keyword evidence="6 11" id="KW-0865">Zymogen</keyword>
<keyword evidence="7 11" id="KW-0594">Phospholipid biosynthesis</keyword>
<keyword evidence="2 11" id="KW-0444">Lipid biosynthesis</keyword>
<dbReference type="PANTHER" id="PTHR35809:SF1">
    <property type="entry name" value="ARCHAETIDYLSERINE DECARBOXYLASE PROENZYME-RELATED"/>
    <property type="match status" value="1"/>
</dbReference>
<dbReference type="HAMAP" id="MF_00664">
    <property type="entry name" value="PS_decarb_PSD_A"/>
    <property type="match status" value="1"/>
</dbReference>
<feature type="transmembrane region" description="Helical" evidence="12">
    <location>
        <begin position="12"/>
        <end position="44"/>
    </location>
</feature>
<keyword evidence="10 11" id="KW-0670">Pyruvate</keyword>
<comment type="function">
    <text evidence="11">Catalyzes the formation of phosphatidylethanolamine (PtdEtn) from phosphatidylserine (PtdSer).</text>
</comment>
<comment type="caution">
    <text evidence="11">Lacks conserved residue(s) required for the propagation of feature annotation.</text>
</comment>
<dbReference type="AlphaFoldDB" id="I3VID2"/>
<evidence type="ECO:0000256" key="1">
    <source>
        <dbReference type="ARBA" id="ARBA00022475"/>
    </source>
</evidence>
<dbReference type="EMBL" id="JQ970523">
    <property type="protein sequence ID" value="AFK79138.1"/>
    <property type="molecule type" value="Genomic_DNA"/>
</dbReference>
<keyword evidence="5 11" id="KW-0472">Membrane</keyword>
<keyword evidence="1 11" id="KW-1003">Cell membrane</keyword>
<comment type="catalytic activity">
    <reaction evidence="11">
        <text>a 1,2-diacyl-sn-glycero-3-phospho-L-serine + H(+) = a 1,2-diacyl-sn-glycero-3-phosphoethanolamine + CO2</text>
        <dbReference type="Rhea" id="RHEA:20828"/>
        <dbReference type="ChEBI" id="CHEBI:15378"/>
        <dbReference type="ChEBI" id="CHEBI:16526"/>
        <dbReference type="ChEBI" id="CHEBI:57262"/>
        <dbReference type="ChEBI" id="CHEBI:64612"/>
        <dbReference type="EC" id="4.1.1.65"/>
    </reaction>
</comment>
<comment type="similarity">
    <text evidence="11">Belongs to the phosphatidylserine decarboxylase family. PSD-A subfamily.</text>
</comment>
<comment type="subunit">
    <text evidence="11">Heterodimer of a large membrane-associated beta subunit and a small pyruvoyl-containing alpha subunit.</text>
</comment>
<keyword evidence="8 11" id="KW-0456">Lyase</keyword>
<dbReference type="UniPathway" id="UPA00558">
    <property type="reaction ID" value="UER00616"/>
</dbReference>
<keyword evidence="4 11" id="KW-0443">Lipid metabolism</keyword>
<dbReference type="PANTHER" id="PTHR35809">
    <property type="entry name" value="ARCHAETIDYLSERINE DECARBOXYLASE PROENZYME-RELATED"/>
    <property type="match status" value="1"/>
</dbReference>
<feature type="chain" id="PRO_5023574030" description="Phosphatidylserine decarboxylase beta chain" evidence="11">
    <location>
        <begin position="1"/>
        <end position="174"/>
    </location>
</feature>
<protein>
    <recommendedName>
        <fullName evidence="11">Phosphatidylserine decarboxylase proenzyme</fullName>
        <ecNumber evidence="11">4.1.1.65</ecNumber>
    </recommendedName>
    <component>
        <recommendedName>
            <fullName evidence="11">Phosphatidylserine decarboxylase alpha chain</fullName>
        </recommendedName>
    </component>
    <component>
        <recommendedName>
            <fullName evidence="11">Phosphatidylserine decarboxylase beta chain</fullName>
        </recommendedName>
    </component>
</protein>
<organism evidence="13">
    <name type="scientific">uncultured bacterium F39-01</name>
    <dbReference type="NCBI Taxonomy" id="1191434"/>
    <lineage>
        <taxon>Bacteria</taxon>
        <taxon>environmental samples</taxon>
    </lineage>
</organism>
<evidence type="ECO:0000256" key="11">
    <source>
        <dbReference type="HAMAP-Rule" id="MF_00664"/>
    </source>
</evidence>